<feature type="region of interest" description="Disordered" evidence="2">
    <location>
        <begin position="369"/>
        <end position="389"/>
    </location>
</feature>
<organism evidence="3 4">
    <name type="scientific">Chlamydomonas incerta</name>
    <dbReference type="NCBI Taxonomy" id="51695"/>
    <lineage>
        <taxon>Eukaryota</taxon>
        <taxon>Viridiplantae</taxon>
        <taxon>Chlorophyta</taxon>
        <taxon>core chlorophytes</taxon>
        <taxon>Chlorophyceae</taxon>
        <taxon>CS clade</taxon>
        <taxon>Chlamydomonadales</taxon>
        <taxon>Chlamydomonadaceae</taxon>
        <taxon>Chlamydomonas</taxon>
    </lineage>
</organism>
<keyword evidence="1" id="KW-0175">Coiled coil</keyword>
<evidence type="ECO:0000313" key="4">
    <source>
        <dbReference type="Proteomes" id="UP000650467"/>
    </source>
</evidence>
<name>A0A835SN67_CHLIN</name>
<proteinExistence type="predicted"/>
<feature type="region of interest" description="Disordered" evidence="2">
    <location>
        <begin position="53"/>
        <end position="180"/>
    </location>
</feature>
<feature type="compositionally biased region" description="Pro residues" evidence="2">
    <location>
        <begin position="120"/>
        <end position="134"/>
    </location>
</feature>
<feature type="coiled-coil region" evidence="1">
    <location>
        <begin position="769"/>
        <end position="807"/>
    </location>
</feature>
<sequence>MASTAESRDQSALRAVKAEAKDVTAELQTVLAGLLRNPDDVFLQNVKRRLEGHKEKLESRQQTLESVIAGKDNTAAPAAARALPPPAELTAQYERRVQQHPQPPKQAQAQQGRGATSSAPQPPSPSASPAPPPDAADVPLLFNWRVDRRQQPPGPATSAAKPRKAAAGPAPSSGSSGSSDAAGAAAAVAVGGLLLPQLAHPVFAHVLRLLEGGTAAAASAGSGTGVAEEDLVAAAGLIEAACGYGLADEAHLAAAVQDVLLPYLFGPSHPHTPAATPAVADGEAAAAAAAAVFVRHAVTLAPQRPAASASPFSPRAAPRWAVGDDATHPSHLLLLAEFRTGLGASGGGGSPTADPAFVGATRYLDFWQQQRQAQQAQGQQGQGRDVAGRDDSAWGLPTYRPAFLLEVLGPNLRLSALHWTDRPVLTPLTPLLPLLPLHDPELLQQQGPAAAAATAAAGDDDRLLLPVARLLSGLRSGLRWLAALNHRARRPATAVSPEPAQAPAAAAAAAPAKRRRVKTASAPTAEAAAGPAAAAAAPGAATALAIQATWPGPGSPNPALPYPVLLSRRYDTRAVPVQALGPRTFLITAAPAAAVAPSSGASTPTSASAPVPVVVRLARAYDLQAQREWAALGLAPRLLRSRRLRSGWVLAESEYLPLAAAAASSSSSSSEAGEVGAWQPLQQLLASAVEVERAGALAAVKAALQRGSAGGGPAAADAASRAADALGWEVTDAAGGWLVRRGAKRQGGAPEWEARLVDFRLPDPTSRRLRGLASALRAIEERKRAALQQQLQQLEEAAAAAAAVESAAAAAVESAAAEAAAASGLAAAAAAAAAGRKRGAARPAGSRGTASASSSRSTRSRDEAAAAVKDSGAAGATARRSSAATTAGESKGTVASARAAATKGAGARGPGGSGSSSGTGHSAGSSSAAGGAVVKGRSRRGSPPPPAAVLSAPPRPCVSAAVPAASWHLPRPRTSASQRATHLGARLRVLGW</sequence>
<reference evidence="3" key="1">
    <citation type="journal article" date="2020" name="bioRxiv">
        <title>Comparative genomics of Chlamydomonas.</title>
        <authorList>
            <person name="Craig R.J."/>
            <person name="Hasan A.R."/>
            <person name="Ness R.W."/>
            <person name="Keightley P.D."/>
        </authorList>
    </citation>
    <scope>NUCLEOTIDE SEQUENCE</scope>
    <source>
        <strain evidence="3">SAG 7.73</strain>
    </source>
</reference>
<feature type="compositionally biased region" description="Low complexity" evidence="2">
    <location>
        <begin position="519"/>
        <end position="530"/>
    </location>
</feature>
<evidence type="ECO:0000256" key="2">
    <source>
        <dbReference type="SAM" id="MobiDB-lite"/>
    </source>
</evidence>
<evidence type="ECO:0000313" key="3">
    <source>
        <dbReference type="EMBL" id="KAG2430104.1"/>
    </source>
</evidence>
<dbReference type="Proteomes" id="UP000650467">
    <property type="component" value="Unassembled WGS sequence"/>
</dbReference>
<dbReference type="AlphaFoldDB" id="A0A835SN67"/>
<feature type="compositionally biased region" description="Low complexity" evidence="2">
    <location>
        <begin position="841"/>
        <end position="857"/>
    </location>
</feature>
<feature type="region of interest" description="Disordered" evidence="2">
    <location>
        <begin position="838"/>
        <end position="954"/>
    </location>
</feature>
<dbReference type="OrthoDB" id="10625891at2759"/>
<feature type="compositionally biased region" description="Low complexity" evidence="2">
    <location>
        <begin position="369"/>
        <end position="385"/>
    </location>
</feature>
<feature type="compositionally biased region" description="Low complexity" evidence="2">
    <location>
        <begin position="918"/>
        <end position="935"/>
    </location>
</feature>
<feature type="compositionally biased region" description="Low complexity" evidence="2">
    <location>
        <begin position="156"/>
        <end position="180"/>
    </location>
</feature>
<feature type="compositionally biased region" description="Gly residues" evidence="2">
    <location>
        <begin position="906"/>
        <end position="917"/>
    </location>
</feature>
<gene>
    <name evidence="3" type="ORF">HXX76_010203</name>
</gene>
<protein>
    <submittedName>
        <fullName evidence="3">Uncharacterized protein</fullName>
    </submittedName>
</protein>
<comment type="caution">
    <text evidence="3">The sequence shown here is derived from an EMBL/GenBank/DDBJ whole genome shotgun (WGS) entry which is preliminary data.</text>
</comment>
<feature type="compositionally biased region" description="Low complexity" evidence="2">
    <location>
        <begin position="865"/>
        <end position="905"/>
    </location>
</feature>
<evidence type="ECO:0000256" key="1">
    <source>
        <dbReference type="SAM" id="Coils"/>
    </source>
</evidence>
<dbReference type="EMBL" id="JAEHOC010000028">
    <property type="protein sequence ID" value="KAG2430104.1"/>
    <property type="molecule type" value="Genomic_DNA"/>
</dbReference>
<feature type="compositionally biased region" description="Low complexity" evidence="2">
    <location>
        <begin position="499"/>
        <end position="511"/>
    </location>
</feature>
<accession>A0A835SN67</accession>
<feature type="region of interest" description="Disordered" evidence="2">
    <location>
        <begin position="492"/>
        <end position="530"/>
    </location>
</feature>
<keyword evidence="4" id="KW-1185">Reference proteome</keyword>